<evidence type="ECO:0000256" key="3">
    <source>
        <dbReference type="ARBA" id="ARBA00022603"/>
    </source>
</evidence>
<evidence type="ECO:0000313" key="7">
    <source>
        <dbReference type="EMBL" id="KAG0592114.1"/>
    </source>
</evidence>
<keyword evidence="6" id="KW-1133">Transmembrane helix</keyword>
<comment type="caution">
    <text evidence="7">The sequence shown here is derived from an EMBL/GenBank/DDBJ whole genome shotgun (WGS) entry which is preliminary data.</text>
</comment>
<keyword evidence="4" id="KW-0735">Signal-anchor</keyword>
<dbReference type="Proteomes" id="UP000822688">
    <property type="component" value="Chromosome 1"/>
</dbReference>
<comment type="subcellular location">
    <subcellularLocation>
        <location evidence="5">Endomembrane system</location>
        <topology evidence="5">Single-pass membrane protein</topology>
    </subcellularLocation>
    <subcellularLocation>
        <location evidence="1">Membrane</location>
        <topology evidence="1">Single-pass type II membrane protein</topology>
    </subcellularLocation>
</comment>
<dbReference type="GO" id="GO:0008168">
    <property type="term" value="F:methyltransferase activity"/>
    <property type="evidence" value="ECO:0007669"/>
    <property type="project" value="UniProtKB-KW"/>
</dbReference>
<protein>
    <submittedName>
        <fullName evidence="7">Uncharacterized protein</fullName>
    </submittedName>
</protein>
<keyword evidence="3" id="KW-0489">Methyltransferase</keyword>
<comment type="similarity">
    <text evidence="2">Belongs to the methyltransferase superfamily.</text>
</comment>
<dbReference type="Pfam" id="PF03141">
    <property type="entry name" value="Methyltransf_29"/>
    <property type="match status" value="1"/>
</dbReference>
<keyword evidence="8" id="KW-1185">Reference proteome</keyword>
<keyword evidence="6" id="KW-0472">Membrane</keyword>
<keyword evidence="6" id="KW-0812">Transmembrane</keyword>
<reference evidence="7" key="1">
    <citation type="submission" date="2020-06" db="EMBL/GenBank/DDBJ databases">
        <title>WGS assembly of Ceratodon purpureus strain R40.</title>
        <authorList>
            <person name="Carey S.B."/>
            <person name="Jenkins J."/>
            <person name="Shu S."/>
            <person name="Lovell J.T."/>
            <person name="Sreedasyam A."/>
            <person name="Maumus F."/>
            <person name="Tiley G.P."/>
            <person name="Fernandez-Pozo N."/>
            <person name="Barry K."/>
            <person name="Chen C."/>
            <person name="Wang M."/>
            <person name="Lipzen A."/>
            <person name="Daum C."/>
            <person name="Saski C.A."/>
            <person name="Payton A.C."/>
            <person name="Mcbreen J.C."/>
            <person name="Conrad R.E."/>
            <person name="Kollar L.M."/>
            <person name="Olsson S."/>
            <person name="Huttunen S."/>
            <person name="Landis J.B."/>
            <person name="Wickett N.J."/>
            <person name="Johnson M.G."/>
            <person name="Rensing S.A."/>
            <person name="Grimwood J."/>
            <person name="Schmutz J."/>
            <person name="Mcdaniel S.F."/>
        </authorList>
    </citation>
    <scope>NUCLEOTIDE SEQUENCE</scope>
    <source>
        <strain evidence="7">R40</strain>
    </source>
</reference>
<dbReference type="GO" id="GO:0016020">
    <property type="term" value="C:membrane"/>
    <property type="evidence" value="ECO:0007669"/>
    <property type="project" value="UniProtKB-SubCell"/>
</dbReference>
<dbReference type="GO" id="GO:0032259">
    <property type="term" value="P:methylation"/>
    <property type="evidence" value="ECO:0007669"/>
    <property type="project" value="UniProtKB-KW"/>
</dbReference>
<dbReference type="InterPro" id="IPR053223">
    <property type="entry name" value="Prob_Methyltransferase"/>
</dbReference>
<dbReference type="Gene3D" id="3.40.50.150">
    <property type="entry name" value="Vaccinia Virus protein VP39"/>
    <property type="match status" value="1"/>
</dbReference>
<organism evidence="7 8">
    <name type="scientific">Ceratodon purpureus</name>
    <name type="common">Fire moss</name>
    <name type="synonym">Dicranum purpureum</name>
    <dbReference type="NCBI Taxonomy" id="3225"/>
    <lineage>
        <taxon>Eukaryota</taxon>
        <taxon>Viridiplantae</taxon>
        <taxon>Streptophyta</taxon>
        <taxon>Embryophyta</taxon>
        <taxon>Bryophyta</taxon>
        <taxon>Bryophytina</taxon>
        <taxon>Bryopsida</taxon>
        <taxon>Dicranidae</taxon>
        <taxon>Pseudoditrichales</taxon>
        <taxon>Ditrichaceae</taxon>
        <taxon>Ceratodon</taxon>
    </lineage>
</organism>
<dbReference type="InterPro" id="IPR029063">
    <property type="entry name" value="SAM-dependent_MTases_sf"/>
</dbReference>
<evidence type="ECO:0000256" key="5">
    <source>
        <dbReference type="ARBA" id="ARBA00037847"/>
    </source>
</evidence>
<evidence type="ECO:0000256" key="4">
    <source>
        <dbReference type="ARBA" id="ARBA00022968"/>
    </source>
</evidence>
<evidence type="ECO:0000313" key="8">
    <source>
        <dbReference type="Proteomes" id="UP000822688"/>
    </source>
</evidence>
<proteinExistence type="inferred from homology"/>
<accession>A0A8T0J883</accession>
<evidence type="ECO:0000256" key="1">
    <source>
        <dbReference type="ARBA" id="ARBA00004606"/>
    </source>
</evidence>
<evidence type="ECO:0000256" key="2">
    <source>
        <dbReference type="ARBA" id="ARBA00008361"/>
    </source>
</evidence>
<sequence length="531" mass="60856">MIREMMTQGMPKEFQRSLSIDRREGVPKNSPRYGLMAGRHSNRMPFSWIYVFGVVFLVFLTVVLVLNNTTIHSMAPSNSLNADPTSVHVAYLAIKVAELQEKVLKASTAAQATATRSADPDSLPNALAELLRERAFSRNVLVEISTGLDGIVTVLQDLKKSAKENSPLSSNLDKSYDITSTDVSLLTGTKQDTHSLDLPESDLSHSDPLYNFFEREEIRKYIKVRQNRGGAKNFMGVNATYGTIGHACVSNKPLLEKYMDYDVGEVCRDDWVIAQQLIIRGCEPLPRRRCRARSPKRYIKPLPANESLWAIPDDDSIRWDNYYCRNFSCLADWEHRKKFFKCSPCFDLQNLEKKRWVVANTTEGEFLISDVLALKPGELRIGLDYSMGTGTFAARMKEHDVTIVSATLNLGAPFSEVIALRGLVPLYISINQRLPFFDNTLDLIHTVLFLDAWIDHQLLDFIIFDFDRVLRPGGLLWLDRFFCHREELAEYLFYFKRLRYKVHMWTSIPKIDKGRNEVYFSAVWEKPHTPF</sequence>
<dbReference type="InterPro" id="IPR004159">
    <property type="entry name" value="Put_SAM_MeTrfase"/>
</dbReference>
<name>A0A8T0J883_CERPU</name>
<dbReference type="PANTHER" id="PTHR44067">
    <property type="entry name" value="S-ADENOSYL-L-METHIONINE-DEPENDENT METHYLTRANSFERASE SUPERFAMILY PROTEIN-RELATED"/>
    <property type="match status" value="1"/>
</dbReference>
<dbReference type="PANTHER" id="PTHR44067:SF1">
    <property type="entry name" value="S-ADENOSYL-L-METHIONINE-DEPENDENT METHYLTRANSFERASES SUPERFAMILY PROTEIN"/>
    <property type="match status" value="1"/>
</dbReference>
<dbReference type="GO" id="GO:0012505">
    <property type="term" value="C:endomembrane system"/>
    <property type="evidence" value="ECO:0007669"/>
    <property type="project" value="UniProtKB-SubCell"/>
</dbReference>
<dbReference type="AlphaFoldDB" id="A0A8T0J883"/>
<dbReference type="SUPFAM" id="SSF53335">
    <property type="entry name" value="S-adenosyl-L-methionine-dependent methyltransferases"/>
    <property type="match status" value="1"/>
</dbReference>
<dbReference type="EMBL" id="CM026421">
    <property type="protein sequence ID" value="KAG0592114.1"/>
    <property type="molecule type" value="Genomic_DNA"/>
</dbReference>
<keyword evidence="3" id="KW-0808">Transferase</keyword>
<gene>
    <name evidence="7" type="ORF">KC19_1G226200</name>
</gene>
<evidence type="ECO:0000256" key="6">
    <source>
        <dbReference type="SAM" id="Phobius"/>
    </source>
</evidence>
<feature type="transmembrane region" description="Helical" evidence="6">
    <location>
        <begin position="46"/>
        <end position="66"/>
    </location>
</feature>